<reference evidence="2 3" key="1">
    <citation type="submission" date="2013-02" db="EMBL/GenBank/DDBJ databases">
        <title>Whole genome shotgun sequence of Gordonia malaquae NBRC 108250.</title>
        <authorList>
            <person name="Yoshida I."/>
            <person name="Hosoyama A."/>
            <person name="Tsuchikane K."/>
            <person name="Ando Y."/>
            <person name="Baba S."/>
            <person name="Ohji S."/>
            <person name="Hamada M."/>
            <person name="Tamura T."/>
            <person name="Yamazoe A."/>
            <person name="Yamazaki S."/>
            <person name="Fujita N."/>
        </authorList>
    </citation>
    <scope>NUCLEOTIDE SEQUENCE [LARGE SCALE GENOMIC DNA]</scope>
    <source>
        <strain evidence="2 3">NBRC 108250</strain>
    </source>
</reference>
<dbReference type="InterPro" id="IPR005149">
    <property type="entry name" value="Tscrpt_reg_PadR_N"/>
</dbReference>
<evidence type="ECO:0000259" key="1">
    <source>
        <dbReference type="Pfam" id="PF03551"/>
    </source>
</evidence>
<evidence type="ECO:0000313" key="3">
    <source>
        <dbReference type="Proteomes" id="UP000035009"/>
    </source>
</evidence>
<dbReference type="PANTHER" id="PTHR43252:SF6">
    <property type="entry name" value="NEGATIVE TRANSCRIPTION REGULATOR PADR"/>
    <property type="match status" value="1"/>
</dbReference>
<dbReference type="InterPro" id="IPR036390">
    <property type="entry name" value="WH_DNA-bd_sf"/>
</dbReference>
<dbReference type="Gene3D" id="1.10.10.10">
    <property type="entry name" value="Winged helix-like DNA-binding domain superfamily/Winged helix DNA-binding domain"/>
    <property type="match status" value="1"/>
</dbReference>
<protein>
    <submittedName>
        <fullName evidence="2">Putative PadR family transcriptional regulator</fullName>
    </submittedName>
</protein>
<gene>
    <name evidence="2" type="ORF">GM1_013_00550</name>
</gene>
<dbReference type="AlphaFoldDB" id="M3VF98"/>
<dbReference type="InterPro" id="IPR036388">
    <property type="entry name" value="WH-like_DNA-bd_sf"/>
</dbReference>
<dbReference type="RefSeq" id="WP_008378562.1">
    <property type="nucleotide sequence ID" value="NZ_BAOP01000013.1"/>
</dbReference>
<dbReference type="PANTHER" id="PTHR43252">
    <property type="entry name" value="TRANSCRIPTIONAL REGULATOR YQJI"/>
    <property type="match status" value="1"/>
</dbReference>
<dbReference type="SUPFAM" id="SSF46785">
    <property type="entry name" value="Winged helix' DNA-binding domain"/>
    <property type="match status" value="1"/>
</dbReference>
<dbReference type="Proteomes" id="UP000035009">
    <property type="component" value="Unassembled WGS sequence"/>
</dbReference>
<accession>M3VF98</accession>
<proteinExistence type="predicted"/>
<evidence type="ECO:0000313" key="2">
    <source>
        <dbReference type="EMBL" id="GAC79919.1"/>
    </source>
</evidence>
<name>M3VF98_GORML</name>
<dbReference type="eggNOG" id="COG1695">
    <property type="taxonomic scope" value="Bacteria"/>
</dbReference>
<dbReference type="EMBL" id="BAOP01000013">
    <property type="protein sequence ID" value="GAC79919.1"/>
    <property type="molecule type" value="Genomic_DNA"/>
</dbReference>
<keyword evidence="3" id="KW-1185">Reference proteome</keyword>
<comment type="caution">
    <text evidence="2">The sequence shown here is derived from an EMBL/GenBank/DDBJ whole genome shotgun (WGS) entry which is preliminary data.</text>
</comment>
<dbReference type="STRING" id="410332.SAMN04488550_0834"/>
<dbReference type="Pfam" id="PF03551">
    <property type="entry name" value="PadR"/>
    <property type="match status" value="1"/>
</dbReference>
<sequence length="236" mass="26572">MQDDSDGESRPLPDIPPTGWAVLGLLSSNESGSGYDVKKWADWSIGHFYWSPSFSQVYSEMKRLEKLGLAKSWTEKSAGERSRRLYAVTEEGHRALEEWVMTGPVDLPILKHPVLMRIWLGHLSSPDRLKAILTDYMDQLRDLIKTAENDGELATIEPSWAYPRLALRWAHRHYQAELELAQDLYDEIDATYAALTPALDENGRLIPPAPERWREVDAMARAAAEAAAATNDAAPE</sequence>
<feature type="domain" description="Transcription regulator PadR N-terminal" evidence="1">
    <location>
        <begin position="22"/>
        <end position="98"/>
    </location>
</feature>
<organism evidence="2 3">
    <name type="scientific">Gordonia malaquae NBRC 108250</name>
    <dbReference type="NCBI Taxonomy" id="1223542"/>
    <lineage>
        <taxon>Bacteria</taxon>
        <taxon>Bacillati</taxon>
        <taxon>Actinomycetota</taxon>
        <taxon>Actinomycetes</taxon>
        <taxon>Mycobacteriales</taxon>
        <taxon>Gordoniaceae</taxon>
        <taxon>Gordonia</taxon>
    </lineage>
</organism>